<evidence type="ECO:0000256" key="8">
    <source>
        <dbReference type="HAMAP-Rule" id="MF_00937"/>
    </source>
</evidence>
<dbReference type="EC" id="5.6.2.2" evidence="8"/>
<evidence type="ECO:0000256" key="1">
    <source>
        <dbReference type="ARBA" id="ARBA00000185"/>
    </source>
</evidence>
<dbReference type="Gene3D" id="2.120.10.90">
    <property type="entry name" value="DNA gyrase/topoisomerase IV, subunit A, C-terminal"/>
    <property type="match status" value="1"/>
</dbReference>
<evidence type="ECO:0000256" key="5">
    <source>
        <dbReference type="ARBA" id="ARBA00023136"/>
    </source>
</evidence>
<dbReference type="EMBL" id="CP014699">
    <property type="protein sequence ID" value="AND79442.1"/>
    <property type="molecule type" value="Genomic_DNA"/>
</dbReference>
<comment type="catalytic activity">
    <reaction evidence="1 8 9">
        <text>ATP-dependent breakage, passage and rejoining of double-stranded DNA.</text>
        <dbReference type="EC" id="5.6.2.2"/>
    </reaction>
</comment>
<keyword evidence="3 8" id="KW-0799">Topoisomerase</keyword>
<dbReference type="GO" id="GO:0005524">
    <property type="term" value="F:ATP binding"/>
    <property type="evidence" value="ECO:0007669"/>
    <property type="project" value="InterPro"/>
</dbReference>
<dbReference type="InterPro" id="IPR005741">
    <property type="entry name" value="TopoIV_A_Gpos"/>
</dbReference>
<feature type="site" description="Interaction with DNA" evidence="8">
    <location>
        <position position="93"/>
    </location>
</feature>
<dbReference type="FunFam" id="2.120.10.90:FF:000005">
    <property type="entry name" value="DNA topoisomerase 4 subunit A"/>
    <property type="match status" value="1"/>
</dbReference>
<feature type="site" description="Interaction with DNA" evidence="8">
    <location>
        <position position="38"/>
    </location>
</feature>
<sequence length="817" mass="92150">MSNVQNMSLEDIMGERFGRYSKYIIQERALPDIRDGLKPVQRRILYSMNKDGNTHDKGFRKSAKSVGNVMGNFHPHGDSSIYDAMVRMSQDWKNGERLIEMHGNNGSMDGDPPAAMRYTEARLSEIAGFLLQDIDKKTVPWAWNFDDTEKEPTVLPAAFPNLLVNGATGISAGYATDIPPHNLAEVINAAIYMIDHPKAKLDKLMEFLPGPDFPTGAIIQGKDEIRKAYETGKGRIVVRSKTDIENLRGGRQQIIATEIPYEVNKAFLVKRIDDIRLNNKVPGIAEVRDESDRDGLRIAIELKKEADAQTILNYLFKYTDLQVNYNFNMVAIDHYTPRQVGLIPMLSSYIVHRKSIIVARSKFDKEKAEKRLHIVEGLIRVISILDDIIALIRASENKADAKENLKVSYDFSEEQAEAIVNLQLYRLTNTDIVTLENEEAELRERITTLKAIIADEATLYRVMKSELREVKKKFAKPRLTELQAETQALEIDLASLIVEEETFVSVTRSGYLKRTSPRSFKSSHLDEMGKRDDDSVSLVQKAKTTQHLLIFTNFGNLIYRPVHELTDIRWKEIGEHLSQTITNFASDEQVVYAEIIDDFDAATYFAVTKLGQIKRLERQAISPWRTYRSKSSQFAKLRNKDDRVIAVAPIALDDIMLITRKGYALRFNIGDVPVLSGKAAGVKAINLKEDDSLASAFILSAESIFLLTQRGSLKRMAVSLIPSTSRANRGLQVLRELKAKPHRVFLAGPIHSAGDPSLDLFSVQPEKREEPEKLEIISKSGKTYDVILEDLPFSERSSNGSFISDTISDEVLSAEIK</sequence>
<evidence type="ECO:0000256" key="3">
    <source>
        <dbReference type="ARBA" id="ARBA00023029"/>
    </source>
</evidence>
<evidence type="ECO:0000259" key="11">
    <source>
        <dbReference type="PROSITE" id="PS52040"/>
    </source>
</evidence>
<keyword evidence="10" id="KW-0175">Coiled coil</keyword>
<keyword evidence="6 8" id="KW-0413">Isomerase</keyword>
<evidence type="ECO:0000256" key="10">
    <source>
        <dbReference type="SAM" id="Coils"/>
    </source>
</evidence>
<dbReference type="NCBIfam" id="TIGR01061">
    <property type="entry name" value="parC_Gpos"/>
    <property type="match status" value="1"/>
</dbReference>
<dbReference type="GO" id="GO:0019897">
    <property type="term" value="C:extrinsic component of plasma membrane"/>
    <property type="evidence" value="ECO:0007669"/>
    <property type="project" value="UniProtKB-UniRule"/>
</dbReference>
<dbReference type="GO" id="GO:0005694">
    <property type="term" value="C:chromosome"/>
    <property type="evidence" value="ECO:0007669"/>
    <property type="project" value="InterPro"/>
</dbReference>
<accession>A0A172Q7P8</accession>
<comment type="function">
    <text evidence="8">Topoisomerase IV is essential for chromosome segregation. It relaxes supercoiled DNA. Performs the decatenation events required during the replication of a circular DNA molecule.</text>
</comment>
<keyword evidence="2 8" id="KW-1003">Cell membrane</keyword>
<dbReference type="InterPro" id="IPR013758">
    <property type="entry name" value="Topo_IIA_A/C_ab"/>
</dbReference>
<feature type="site" description="Interaction with DNA" evidence="8">
    <location>
        <position position="87"/>
    </location>
</feature>
<dbReference type="SMART" id="SM00434">
    <property type="entry name" value="TOP4c"/>
    <property type="match status" value="1"/>
</dbReference>
<feature type="site" description="Interaction with DNA" evidence="8">
    <location>
        <position position="76"/>
    </location>
</feature>
<keyword evidence="4 8" id="KW-0238">DNA-binding</keyword>
<feature type="active site" description="O-(5'-phospho-DNA)-tyrosine intermediate" evidence="8 9">
    <location>
        <position position="118"/>
    </location>
</feature>
<feature type="site" description="Interaction with DNA" evidence="8">
    <location>
        <position position="74"/>
    </location>
</feature>
<dbReference type="OrthoDB" id="9806486at2"/>
<dbReference type="RefSeq" id="WP_067062254.1">
    <property type="nucleotide sequence ID" value="NZ_CP014699.1"/>
</dbReference>
<evidence type="ECO:0000256" key="2">
    <source>
        <dbReference type="ARBA" id="ARBA00022475"/>
    </source>
</evidence>
<reference evidence="13" key="2">
    <citation type="submission" date="2016-03" db="EMBL/GenBank/DDBJ databases">
        <title>Streptococcus antelopensis sp. nov., isolated from the feces of the Tibetan antelope (Pantholops hodgsonii) in Hoh Xil National Nature Reserve, Qinghai, China.</title>
        <authorList>
            <person name="Bai X."/>
        </authorList>
    </citation>
    <scope>NUCLEOTIDE SEQUENCE [LARGE SCALE GENOMIC DNA]</scope>
    <source>
        <strain evidence="13">TA 26</strain>
    </source>
</reference>
<dbReference type="SUPFAM" id="SSF56719">
    <property type="entry name" value="Type II DNA topoisomerase"/>
    <property type="match status" value="1"/>
</dbReference>
<dbReference type="Pfam" id="PF03989">
    <property type="entry name" value="DNA_gyraseA_C"/>
    <property type="match status" value="4"/>
</dbReference>
<dbReference type="FunFam" id="1.10.268.10:FF:000001">
    <property type="entry name" value="DNA gyrase subunit A"/>
    <property type="match status" value="1"/>
</dbReference>
<comment type="subcellular location">
    <subcellularLocation>
        <location evidence="8">Cell membrane</location>
        <topology evidence="8">Peripheral membrane protein</topology>
    </subcellularLocation>
</comment>
<dbReference type="FunFam" id="3.90.199.10:FF:000001">
    <property type="entry name" value="DNA gyrase subunit A"/>
    <property type="match status" value="1"/>
</dbReference>
<evidence type="ECO:0000256" key="6">
    <source>
        <dbReference type="ARBA" id="ARBA00023235"/>
    </source>
</evidence>
<evidence type="ECO:0000256" key="4">
    <source>
        <dbReference type="ARBA" id="ARBA00023125"/>
    </source>
</evidence>
<dbReference type="NCBIfam" id="NF004044">
    <property type="entry name" value="PRK05561.1"/>
    <property type="match status" value="1"/>
</dbReference>
<dbReference type="InterPro" id="IPR050220">
    <property type="entry name" value="Type_II_DNA_Topoisomerases"/>
</dbReference>
<dbReference type="AlphaFoldDB" id="A0A172Q7P8"/>
<proteinExistence type="inferred from homology"/>
<evidence type="ECO:0000313" key="13">
    <source>
        <dbReference type="Proteomes" id="UP000077317"/>
    </source>
</evidence>
<dbReference type="CDD" id="cd00187">
    <property type="entry name" value="TOP4c"/>
    <property type="match status" value="1"/>
</dbReference>
<dbReference type="PANTHER" id="PTHR43493">
    <property type="entry name" value="DNA GYRASE/TOPOISOMERASE SUBUNIT A"/>
    <property type="match status" value="1"/>
</dbReference>
<comment type="similarity">
    <text evidence="8">Belongs to the type II topoisomerase GyrA/ParC subunit family. ParC type 2 subfamily.</text>
</comment>
<comment type="subunit">
    <text evidence="7 8">Heterotetramer composed of ParC and ParE.</text>
</comment>
<dbReference type="GO" id="GO:0005737">
    <property type="term" value="C:cytoplasm"/>
    <property type="evidence" value="ECO:0007669"/>
    <property type="project" value="TreeGrafter"/>
</dbReference>
<dbReference type="GO" id="GO:0003677">
    <property type="term" value="F:DNA binding"/>
    <property type="evidence" value="ECO:0007669"/>
    <property type="project" value="UniProtKB-UniRule"/>
</dbReference>
<dbReference type="KEGG" id="spat:A0O21_05070"/>
<dbReference type="FunFam" id="3.30.1360.40:FF:000002">
    <property type="entry name" value="DNA gyrase subunit A"/>
    <property type="match status" value="1"/>
</dbReference>
<dbReference type="InterPro" id="IPR035516">
    <property type="entry name" value="Gyrase/topoIV_suA_C"/>
</dbReference>
<dbReference type="Proteomes" id="UP000077317">
    <property type="component" value="Chromosome"/>
</dbReference>
<organism evidence="12 13">
    <name type="scientific">Streptococcus pantholopis</name>
    <dbReference type="NCBI Taxonomy" id="1811193"/>
    <lineage>
        <taxon>Bacteria</taxon>
        <taxon>Bacillati</taxon>
        <taxon>Bacillota</taxon>
        <taxon>Bacilli</taxon>
        <taxon>Lactobacillales</taxon>
        <taxon>Streptococcaceae</taxon>
        <taxon>Streptococcus</taxon>
    </lineage>
</organism>
<feature type="coiled-coil region" evidence="10">
    <location>
        <begin position="425"/>
        <end position="452"/>
    </location>
</feature>
<dbReference type="Gene3D" id="1.10.268.10">
    <property type="entry name" value="Topoisomerase, domain 3"/>
    <property type="match status" value="1"/>
</dbReference>
<evidence type="ECO:0000256" key="7">
    <source>
        <dbReference type="ARBA" id="ARBA00063644"/>
    </source>
</evidence>
<dbReference type="PROSITE" id="PS52040">
    <property type="entry name" value="TOPO_IIA"/>
    <property type="match status" value="1"/>
</dbReference>
<keyword evidence="13" id="KW-1185">Reference proteome</keyword>
<gene>
    <name evidence="8" type="primary">parC</name>
    <name evidence="12" type="ORF">A0O21_05070</name>
</gene>
<dbReference type="InterPro" id="IPR006691">
    <property type="entry name" value="GyrA/parC_rep"/>
</dbReference>
<dbReference type="GO" id="GO:0006265">
    <property type="term" value="P:DNA topological change"/>
    <property type="evidence" value="ECO:0007669"/>
    <property type="project" value="UniProtKB-UniRule"/>
</dbReference>
<dbReference type="GO" id="GO:0034335">
    <property type="term" value="F:DNA negative supercoiling activity"/>
    <property type="evidence" value="ECO:0007669"/>
    <property type="project" value="UniProtKB-ARBA"/>
</dbReference>
<reference evidence="12 13" key="1">
    <citation type="journal article" date="2016" name="Int. J. Syst. Evol. Microbiol.">
        <title>Streptococcuspantholopis sp. nov., isolated from faeces of the Tibetan antelope (Pantholops hodgsonii).</title>
        <authorList>
            <person name="Bai X."/>
            <person name="Xiong Y."/>
            <person name="Lu S."/>
            <person name="Jin D."/>
            <person name="Lai X."/>
            <person name="Yang J."/>
            <person name="Niu L."/>
            <person name="Hu S."/>
            <person name="Meng X."/>
            <person name="Pu J."/>
            <person name="Ye C."/>
            <person name="Xu J."/>
        </authorList>
    </citation>
    <scope>NUCLEOTIDE SEQUENCE [LARGE SCALE GENOMIC DNA]</scope>
    <source>
        <strain evidence="12 13">TA 26</strain>
    </source>
</reference>
<dbReference type="InterPro" id="IPR002205">
    <property type="entry name" value="Topo_IIA_dom_A"/>
</dbReference>
<dbReference type="PANTHER" id="PTHR43493:SF9">
    <property type="entry name" value="DNA TOPOISOMERASE 4 SUBUNIT A"/>
    <property type="match status" value="1"/>
</dbReference>
<evidence type="ECO:0000256" key="9">
    <source>
        <dbReference type="PROSITE-ProRule" id="PRU01384"/>
    </source>
</evidence>
<feature type="domain" description="Topo IIA-type catalytic" evidence="11">
    <location>
        <begin position="30"/>
        <end position="496"/>
    </location>
</feature>
<dbReference type="GO" id="GO:0009330">
    <property type="term" value="C:DNA topoisomerase type II (double strand cut, ATP-hydrolyzing) complex"/>
    <property type="evidence" value="ECO:0007669"/>
    <property type="project" value="TreeGrafter"/>
</dbReference>
<dbReference type="STRING" id="1811193.A0O21_05070"/>
<keyword evidence="5 8" id="KW-0472">Membrane</keyword>
<evidence type="ECO:0000313" key="12">
    <source>
        <dbReference type="EMBL" id="AND79442.1"/>
    </source>
</evidence>
<name>A0A172Q7P8_9STRE</name>
<feature type="site" description="Transition state stabilizer" evidence="8">
    <location>
        <position position="117"/>
    </location>
</feature>
<dbReference type="Gene3D" id="3.90.199.10">
    <property type="entry name" value="Topoisomerase II, domain 5"/>
    <property type="match status" value="1"/>
</dbReference>
<dbReference type="HAMAP" id="MF_00937">
    <property type="entry name" value="ParC_type2"/>
    <property type="match status" value="1"/>
</dbReference>
<protein>
    <recommendedName>
        <fullName evidence="8">DNA topoisomerase 4 subunit A</fullName>
        <ecNumber evidence="8">5.6.2.2</ecNumber>
    </recommendedName>
    <alternativeName>
        <fullName evidence="8">Topoisomerase IV subunit A</fullName>
    </alternativeName>
</protein>
<dbReference type="InterPro" id="IPR013760">
    <property type="entry name" value="Topo_IIA-like_dom_sf"/>
</dbReference>
<dbReference type="GO" id="GO:0007059">
    <property type="term" value="P:chromosome segregation"/>
    <property type="evidence" value="ECO:0007669"/>
    <property type="project" value="UniProtKB-UniRule"/>
</dbReference>
<dbReference type="SUPFAM" id="SSF101904">
    <property type="entry name" value="GyrA/ParC C-terminal domain-like"/>
    <property type="match status" value="1"/>
</dbReference>
<dbReference type="InterPro" id="IPR013757">
    <property type="entry name" value="Topo_IIA_A_a_sf"/>
</dbReference>
<dbReference type="Pfam" id="PF00521">
    <property type="entry name" value="DNA_topoisoIV"/>
    <property type="match status" value="1"/>
</dbReference>
<dbReference type="Gene3D" id="3.30.1360.40">
    <property type="match status" value="1"/>
</dbReference>